<dbReference type="RefSeq" id="WP_156867726.1">
    <property type="nucleotide sequence ID" value="NZ_WEIK01000018.1"/>
</dbReference>
<comment type="caution">
    <text evidence="1">The sequence shown here is derived from an EMBL/GenBank/DDBJ whole genome shotgun (WGS) entry which is preliminary data.</text>
</comment>
<proteinExistence type="predicted"/>
<sequence length="70" mass="8261">MQLIRVATGKKKVLAFVKKLGYADMYNHIYNLPRGSECDLFFDVDDERFKAIVDQNNVERNKRDVCIRNH</sequence>
<evidence type="ECO:0000313" key="2">
    <source>
        <dbReference type="Proteomes" id="UP000440965"/>
    </source>
</evidence>
<dbReference type="EMBL" id="WEIK01000018">
    <property type="protein sequence ID" value="MVF51314.1"/>
    <property type="molecule type" value="Genomic_DNA"/>
</dbReference>
<accession>A0A7X3F4Q8</accession>
<organism evidence="1 2">
    <name type="scientific">Pseudomonas monteilii</name>
    <dbReference type="NCBI Taxonomy" id="76759"/>
    <lineage>
        <taxon>Bacteria</taxon>
        <taxon>Pseudomonadati</taxon>
        <taxon>Pseudomonadota</taxon>
        <taxon>Gammaproteobacteria</taxon>
        <taxon>Pseudomonadales</taxon>
        <taxon>Pseudomonadaceae</taxon>
        <taxon>Pseudomonas</taxon>
    </lineage>
</organism>
<protein>
    <submittedName>
        <fullName evidence="1">Uncharacterized protein</fullName>
    </submittedName>
</protein>
<reference evidence="1 2" key="1">
    <citation type="submission" date="2019-10" db="EMBL/GenBank/DDBJ databases">
        <title>XDR Pseudomonas monteilii producing IMP-16 from LCR.</title>
        <authorList>
            <person name="Ballaben A."/>
            <person name="Doi Y."/>
        </authorList>
    </citation>
    <scope>NUCLEOTIDE SEQUENCE [LARGE SCALE GENOMIC DNA]</scope>
    <source>
        <strain evidence="1 2">597/14</strain>
    </source>
</reference>
<gene>
    <name evidence="1" type="ORF">F9Z43_18780</name>
</gene>
<dbReference type="AlphaFoldDB" id="A0A7X3F4Q8"/>
<evidence type="ECO:0000313" key="1">
    <source>
        <dbReference type="EMBL" id="MVF51314.1"/>
    </source>
</evidence>
<name>A0A7X3F4Q8_9PSED</name>
<dbReference type="Proteomes" id="UP000440965">
    <property type="component" value="Unassembled WGS sequence"/>
</dbReference>